<reference evidence="2" key="1">
    <citation type="journal article" date="2020" name="Nature">
        <title>Giant virus diversity and host interactions through global metagenomics.</title>
        <authorList>
            <person name="Schulz F."/>
            <person name="Roux S."/>
            <person name="Paez-Espino D."/>
            <person name="Jungbluth S."/>
            <person name="Walsh D.A."/>
            <person name="Denef V.J."/>
            <person name="McMahon K.D."/>
            <person name="Konstantinidis K.T."/>
            <person name="Eloe-Fadrosh E.A."/>
            <person name="Kyrpides N.C."/>
            <person name="Woyke T."/>
        </authorList>
    </citation>
    <scope>NUCLEOTIDE SEQUENCE</scope>
    <source>
        <strain evidence="2">GVMAG-M-3300023174-46</strain>
    </source>
</reference>
<accession>A0A6C0DPX8</accession>
<evidence type="ECO:0008006" key="3">
    <source>
        <dbReference type="Google" id="ProtNLM"/>
    </source>
</evidence>
<name>A0A6C0DPX8_9ZZZZ</name>
<dbReference type="EMBL" id="MN739654">
    <property type="protein sequence ID" value="QHT18270.1"/>
    <property type="molecule type" value="Genomic_DNA"/>
</dbReference>
<proteinExistence type="predicted"/>
<feature type="transmembrane region" description="Helical" evidence="1">
    <location>
        <begin position="12"/>
        <end position="30"/>
    </location>
</feature>
<keyword evidence="1" id="KW-0472">Membrane</keyword>
<organism evidence="2">
    <name type="scientific">viral metagenome</name>
    <dbReference type="NCBI Taxonomy" id="1070528"/>
    <lineage>
        <taxon>unclassified sequences</taxon>
        <taxon>metagenomes</taxon>
        <taxon>organismal metagenomes</taxon>
    </lineage>
</organism>
<evidence type="ECO:0000256" key="1">
    <source>
        <dbReference type="SAM" id="Phobius"/>
    </source>
</evidence>
<protein>
    <recommendedName>
        <fullName evidence="3">Transmembrane protein</fullName>
    </recommendedName>
</protein>
<evidence type="ECO:0000313" key="2">
    <source>
        <dbReference type="EMBL" id="QHT18270.1"/>
    </source>
</evidence>
<dbReference type="AlphaFoldDB" id="A0A6C0DPX8"/>
<sequence>MKKFGLKTVTWYGIVALFVLLGLLPLLGLGKRRREGFEDSKCRGKNCLEGQFCQQGDCVQNFPPSNIDFAMNERYF</sequence>
<keyword evidence="1" id="KW-1133">Transmembrane helix</keyword>
<keyword evidence="1" id="KW-0812">Transmembrane</keyword>